<keyword evidence="2" id="KW-0784">Thiamine biosynthesis</keyword>
<evidence type="ECO:0000256" key="2">
    <source>
        <dbReference type="ARBA" id="ARBA00022977"/>
    </source>
</evidence>
<evidence type="ECO:0000313" key="4">
    <source>
        <dbReference type="EMBL" id="TQR99973.1"/>
    </source>
</evidence>
<gene>
    <name evidence="4" type="ORF">FKV70_04075</name>
</gene>
<reference evidence="4 5" key="1">
    <citation type="submission" date="2019-07" db="EMBL/GenBank/DDBJ databases">
        <title>Paenibacillus ottowii sp. nov. isolated from a fermentation system processing bovine manure.</title>
        <authorList>
            <person name="Velazquez L.F."/>
            <person name="Rajbanshi S."/>
            <person name="Guan S."/>
            <person name="Hinchee M."/>
            <person name="Welsh A."/>
        </authorList>
    </citation>
    <scope>NUCLEOTIDE SEQUENCE [LARGE SCALE GENOMIC DNA]</scope>
    <source>
        <strain evidence="4 5">MS2379</strain>
    </source>
</reference>
<dbReference type="Pfam" id="PF02581">
    <property type="entry name" value="TMP-TENI"/>
    <property type="match status" value="1"/>
</dbReference>
<dbReference type="RefSeq" id="WP_142611910.1">
    <property type="nucleotide sequence ID" value="NZ_VIJZ01000002.1"/>
</dbReference>
<organism evidence="4 5">
    <name type="scientific">Paenibacillus ottowii</name>
    <dbReference type="NCBI Taxonomy" id="2315729"/>
    <lineage>
        <taxon>Bacteria</taxon>
        <taxon>Bacillati</taxon>
        <taxon>Bacillota</taxon>
        <taxon>Bacilli</taxon>
        <taxon>Bacillales</taxon>
        <taxon>Paenibacillaceae</taxon>
        <taxon>Paenibacillus</taxon>
    </lineage>
</organism>
<protein>
    <submittedName>
        <fullName evidence="4">Thiamine phosphate synthase</fullName>
    </submittedName>
</protein>
<keyword evidence="5" id="KW-1185">Reference proteome</keyword>
<dbReference type="PANTHER" id="PTHR20857:SF22">
    <property type="entry name" value="THIAZOLE TAUTOMERASE"/>
    <property type="match status" value="1"/>
</dbReference>
<dbReference type="Gene3D" id="3.20.20.70">
    <property type="entry name" value="Aldolase class I"/>
    <property type="match status" value="1"/>
</dbReference>
<feature type="domain" description="Thiamine phosphate synthase/TenI" evidence="3">
    <location>
        <begin position="11"/>
        <end position="173"/>
    </location>
</feature>
<comment type="caution">
    <text evidence="4">The sequence shown here is derived from an EMBL/GenBank/DDBJ whole genome shotgun (WGS) entry which is preliminary data.</text>
</comment>
<dbReference type="InterPro" id="IPR013785">
    <property type="entry name" value="Aldolase_TIM"/>
</dbReference>
<accession>A0ABY3B7G0</accession>
<dbReference type="PANTHER" id="PTHR20857">
    <property type="entry name" value="THIAMINE-PHOSPHATE PYROPHOSPHORYLASE"/>
    <property type="match status" value="1"/>
</dbReference>
<name>A0ABY3B7G0_9BACL</name>
<dbReference type="InterPro" id="IPR036206">
    <property type="entry name" value="ThiamineP_synth_sf"/>
</dbReference>
<sequence>MESVSCVDVPQVAAAIYPYIHYVHVRSKQKGASALLSLTRSMLEQKVPLQKIVVNDRVDVALLTLAGAVQLPANGLSVVDAKSLLLEGTRCGVSVHSLEEVQAAEQAGADYVLYGHVYETSCKAGLVPRGIAQLERICGLSDIPVIALGGIQPHHVPELYHAGASGIAVMSGIWEAESPIAAAMEYRRMVDLVIRESEARKRTKES</sequence>
<evidence type="ECO:0000313" key="5">
    <source>
        <dbReference type="Proteomes" id="UP000319219"/>
    </source>
</evidence>
<evidence type="ECO:0000259" key="3">
    <source>
        <dbReference type="Pfam" id="PF02581"/>
    </source>
</evidence>
<dbReference type="EMBL" id="VIJZ01000002">
    <property type="protein sequence ID" value="TQR99973.1"/>
    <property type="molecule type" value="Genomic_DNA"/>
</dbReference>
<dbReference type="CDD" id="cd00564">
    <property type="entry name" value="TMP_TenI"/>
    <property type="match status" value="1"/>
</dbReference>
<comment type="pathway">
    <text evidence="1">Cofactor biosynthesis; thiamine diphosphate biosynthesis.</text>
</comment>
<proteinExistence type="predicted"/>
<evidence type="ECO:0000256" key="1">
    <source>
        <dbReference type="ARBA" id="ARBA00004948"/>
    </source>
</evidence>
<dbReference type="Proteomes" id="UP000319219">
    <property type="component" value="Unassembled WGS sequence"/>
</dbReference>
<dbReference type="SUPFAM" id="SSF51391">
    <property type="entry name" value="Thiamin phosphate synthase"/>
    <property type="match status" value="1"/>
</dbReference>
<dbReference type="InterPro" id="IPR022998">
    <property type="entry name" value="ThiamineP_synth_TenI"/>
</dbReference>